<evidence type="ECO:0000259" key="4">
    <source>
        <dbReference type="PROSITE" id="PS01124"/>
    </source>
</evidence>
<dbReference type="SUPFAM" id="SSF46689">
    <property type="entry name" value="Homeodomain-like"/>
    <property type="match status" value="1"/>
</dbReference>
<keyword evidence="3" id="KW-0804">Transcription</keyword>
<feature type="domain" description="HTH araC/xylS-type" evidence="4">
    <location>
        <begin position="138"/>
        <end position="239"/>
    </location>
</feature>
<evidence type="ECO:0000313" key="5">
    <source>
        <dbReference type="EMBL" id="CCH34626.1"/>
    </source>
</evidence>
<dbReference type="InterPro" id="IPR018060">
    <property type="entry name" value="HTH_AraC"/>
</dbReference>
<dbReference type="PANTHER" id="PTHR46796:SF15">
    <property type="entry name" value="BLL1074 PROTEIN"/>
    <property type="match status" value="1"/>
</dbReference>
<dbReference type="AlphaFoldDB" id="K0K8E0"/>
<dbReference type="eggNOG" id="COG2207">
    <property type="taxonomic scope" value="Bacteria"/>
</dbReference>
<keyword evidence="2" id="KW-0238">DNA-binding</keyword>
<dbReference type="Proteomes" id="UP000006281">
    <property type="component" value="Chromosome"/>
</dbReference>
<reference evidence="5 6" key="1">
    <citation type="journal article" date="2012" name="BMC Genomics">
        <title>Complete genome sequence of Saccharothrix espanaensis DSM 44229T and comparison to the other completely sequenced Pseudonocardiaceae.</title>
        <authorList>
            <person name="Strobel T."/>
            <person name="Al-Dilaimi A."/>
            <person name="Blom J."/>
            <person name="Gessner A."/>
            <person name="Kalinowski J."/>
            <person name="Luzhetska M."/>
            <person name="Puhler A."/>
            <person name="Szczepanowski R."/>
            <person name="Bechthold A."/>
            <person name="Ruckert C."/>
        </authorList>
    </citation>
    <scope>NUCLEOTIDE SEQUENCE [LARGE SCALE GENOMIC DNA]</scope>
    <source>
        <strain evidence="6">ATCC 51144 / DSM 44229 / JCM 9112 / NBRC 15066 / NRRL 15764</strain>
    </source>
</reference>
<dbReference type="InterPro" id="IPR046532">
    <property type="entry name" value="DUF6597"/>
</dbReference>
<dbReference type="GO" id="GO:0003700">
    <property type="term" value="F:DNA-binding transcription factor activity"/>
    <property type="evidence" value="ECO:0007669"/>
    <property type="project" value="InterPro"/>
</dbReference>
<dbReference type="KEGG" id="sesp:BN6_73980"/>
<protein>
    <recommendedName>
        <fullName evidence="4">HTH araC/xylS-type domain-containing protein</fullName>
    </recommendedName>
</protein>
<dbReference type="HOGENOM" id="CLU_066193_5_0_11"/>
<keyword evidence="1" id="KW-0805">Transcription regulation</keyword>
<dbReference type="Gene3D" id="1.10.10.60">
    <property type="entry name" value="Homeodomain-like"/>
    <property type="match status" value="1"/>
</dbReference>
<organism evidence="5 6">
    <name type="scientific">Saccharothrix espanaensis (strain ATCC 51144 / DSM 44229 / JCM 9112 / NBRC 15066 / NRRL 15764)</name>
    <dbReference type="NCBI Taxonomy" id="1179773"/>
    <lineage>
        <taxon>Bacteria</taxon>
        <taxon>Bacillati</taxon>
        <taxon>Actinomycetota</taxon>
        <taxon>Actinomycetes</taxon>
        <taxon>Pseudonocardiales</taxon>
        <taxon>Pseudonocardiaceae</taxon>
        <taxon>Saccharothrix</taxon>
    </lineage>
</organism>
<dbReference type="GO" id="GO:0043565">
    <property type="term" value="F:sequence-specific DNA binding"/>
    <property type="evidence" value="ECO:0007669"/>
    <property type="project" value="InterPro"/>
</dbReference>
<dbReference type="Pfam" id="PF12833">
    <property type="entry name" value="HTH_18"/>
    <property type="match status" value="1"/>
</dbReference>
<evidence type="ECO:0000313" key="6">
    <source>
        <dbReference type="Proteomes" id="UP000006281"/>
    </source>
</evidence>
<evidence type="ECO:0000256" key="3">
    <source>
        <dbReference type="ARBA" id="ARBA00023163"/>
    </source>
</evidence>
<keyword evidence="6" id="KW-1185">Reference proteome</keyword>
<gene>
    <name evidence="5" type="ordered locus">BN6_73980</name>
</gene>
<dbReference type="InterPro" id="IPR050204">
    <property type="entry name" value="AraC_XylS_family_regulators"/>
</dbReference>
<evidence type="ECO:0000256" key="1">
    <source>
        <dbReference type="ARBA" id="ARBA00023015"/>
    </source>
</evidence>
<dbReference type="Pfam" id="PF20240">
    <property type="entry name" value="DUF6597"/>
    <property type="match status" value="1"/>
</dbReference>
<dbReference type="STRING" id="1179773.BN6_73980"/>
<dbReference type="BioCyc" id="SESP1179773:BN6_RS35740-MONOMER"/>
<dbReference type="SMART" id="SM00342">
    <property type="entry name" value="HTH_ARAC"/>
    <property type="match status" value="1"/>
</dbReference>
<dbReference type="InterPro" id="IPR009057">
    <property type="entry name" value="Homeodomain-like_sf"/>
</dbReference>
<dbReference type="PANTHER" id="PTHR46796">
    <property type="entry name" value="HTH-TYPE TRANSCRIPTIONAL ACTIVATOR RHAS-RELATED"/>
    <property type="match status" value="1"/>
</dbReference>
<dbReference type="PROSITE" id="PS01124">
    <property type="entry name" value="HTH_ARAC_FAMILY_2"/>
    <property type="match status" value="1"/>
</dbReference>
<proteinExistence type="predicted"/>
<evidence type="ECO:0000256" key="2">
    <source>
        <dbReference type="ARBA" id="ARBA00023125"/>
    </source>
</evidence>
<dbReference type="EMBL" id="HE804045">
    <property type="protein sequence ID" value="CCH34626.1"/>
    <property type="molecule type" value="Genomic_DNA"/>
</dbReference>
<sequence>MRDERELDWRRHQRHEFPLPSPDLAPLVERYWIVDWSYDRPYRQLIVPYPNVHLVFQGGRATVTGVSSRHVVRELDGDGHVLGVAFRPGRFRAFLGAPVRSITDRTVPSVFPDVPEPGVATVEEMLRSCLPEPDPAARLAADLVDLIVARPDITRVAALAEEVGRGPRQLQRLFAEHVGVGPKWVIRRYRLHEVTQRMAAGARIDWAALAAELGYADQAHFVRDFTAMFGETPTGYAARYHQEISRQRSADAPGST</sequence>
<name>K0K8E0_SACES</name>
<accession>K0K8E0</accession>
<dbReference type="RefSeq" id="WP_015104736.1">
    <property type="nucleotide sequence ID" value="NC_019673.1"/>
</dbReference>